<reference evidence="3" key="1">
    <citation type="submission" date="2016-10" db="EMBL/GenBank/DDBJ databases">
        <authorList>
            <person name="Varghese N."/>
            <person name="Submissions S."/>
        </authorList>
    </citation>
    <scope>NUCLEOTIDE SEQUENCE [LARGE SCALE GENOMIC DNA]</scope>
    <source>
        <strain evidence="3">CGMCC 1.10329</strain>
    </source>
</reference>
<protein>
    <recommendedName>
        <fullName evidence="1">DUF8159 domain-containing protein</fullName>
    </recommendedName>
</protein>
<keyword evidence="3" id="KW-1185">Reference proteome</keyword>
<evidence type="ECO:0000313" key="3">
    <source>
        <dbReference type="Proteomes" id="UP000183769"/>
    </source>
</evidence>
<evidence type="ECO:0000259" key="1">
    <source>
        <dbReference type="Pfam" id="PF26490"/>
    </source>
</evidence>
<evidence type="ECO:0000313" key="2">
    <source>
        <dbReference type="EMBL" id="SFP25412.1"/>
    </source>
</evidence>
<dbReference type="AlphaFoldDB" id="A0A1I5NUH5"/>
<dbReference type="InterPro" id="IPR058473">
    <property type="entry name" value="DUF8159"/>
</dbReference>
<accession>A0A1I5NUH5</accession>
<dbReference type="EMBL" id="FOXI01000002">
    <property type="protein sequence ID" value="SFP25412.1"/>
    <property type="molecule type" value="Genomic_DNA"/>
</dbReference>
<gene>
    <name evidence="2" type="ORF">SAMN05216277_102200</name>
</gene>
<name>A0A1I5NUH5_9EURY</name>
<feature type="domain" description="DUF8159" evidence="1">
    <location>
        <begin position="9"/>
        <end position="125"/>
    </location>
</feature>
<sequence>MPGGVLPSMMDDDRTFALESRLTNHGCYLQSVAVDGDTYQLTYQSTAADEHGEIPHQQVGDVVNDFRKLFDRRDWPVRDVEATVTDLADEELGAWRADADWFDALEAGEMTEVEFSQRVLDSLETV</sequence>
<proteinExistence type="predicted"/>
<dbReference type="Pfam" id="PF26490">
    <property type="entry name" value="DUF8159"/>
    <property type="match status" value="1"/>
</dbReference>
<organism evidence="2 3">
    <name type="scientific">Halolamina pelagica</name>
    <dbReference type="NCBI Taxonomy" id="699431"/>
    <lineage>
        <taxon>Archaea</taxon>
        <taxon>Methanobacteriati</taxon>
        <taxon>Methanobacteriota</taxon>
        <taxon>Stenosarchaea group</taxon>
        <taxon>Halobacteria</taxon>
        <taxon>Halobacteriales</taxon>
        <taxon>Haloferacaceae</taxon>
    </lineage>
</organism>
<dbReference type="Proteomes" id="UP000183769">
    <property type="component" value="Unassembled WGS sequence"/>
</dbReference>